<comment type="subcellular location">
    <subcellularLocation>
        <location evidence="1">Membrane</location>
        <topology evidence="1">Multi-pass membrane protein</topology>
    </subcellularLocation>
</comment>
<reference evidence="6" key="1">
    <citation type="submission" date="2021-05" db="EMBL/GenBank/DDBJ databases">
        <authorList>
            <person name="Alioto T."/>
            <person name="Alioto T."/>
            <person name="Gomez Garrido J."/>
        </authorList>
    </citation>
    <scope>NUCLEOTIDE SEQUENCE</scope>
</reference>
<evidence type="ECO:0000256" key="3">
    <source>
        <dbReference type="ARBA" id="ARBA00022989"/>
    </source>
</evidence>
<feature type="transmembrane region" description="Helical" evidence="5">
    <location>
        <begin position="7"/>
        <end position="24"/>
    </location>
</feature>
<dbReference type="AlphaFoldDB" id="A0A8D8PLH6"/>
<dbReference type="InterPro" id="IPR019184">
    <property type="entry name" value="Uncharacterised_TM-17"/>
</dbReference>
<dbReference type="Pfam" id="PF09799">
    <property type="entry name" value="Transmemb_17"/>
    <property type="match status" value="1"/>
</dbReference>
<evidence type="ECO:0000256" key="4">
    <source>
        <dbReference type="ARBA" id="ARBA00023136"/>
    </source>
</evidence>
<keyword evidence="4 5" id="KW-0472">Membrane</keyword>
<dbReference type="GO" id="GO:1905515">
    <property type="term" value="P:non-motile cilium assembly"/>
    <property type="evidence" value="ECO:0007669"/>
    <property type="project" value="TreeGrafter"/>
</dbReference>
<dbReference type="GO" id="GO:0035869">
    <property type="term" value="C:ciliary transition zone"/>
    <property type="evidence" value="ECO:0007669"/>
    <property type="project" value="TreeGrafter"/>
</dbReference>
<proteinExistence type="predicted"/>
<keyword evidence="3 5" id="KW-1133">Transmembrane helix</keyword>
<name>A0A8D8PLH6_9HEMI</name>
<sequence>MSIRFKNLYFSIIYIIFVFFLTGNEVVSSLPLQMSLYFNVIFCPVWLATIFFLLYLKYDQLSMLYRLINVTVLVLVSVIECLRLYLGYIGNLGEKVITHILSLQN</sequence>
<evidence type="ECO:0000313" key="6">
    <source>
        <dbReference type="EMBL" id="CAG6606114.1"/>
    </source>
</evidence>
<organism evidence="6">
    <name type="scientific">Cacopsylla melanoneura</name>
    <dbReference type="NCBI Taxonomy" id="428564"/>
    <lineage>
        <taxon>Eukaryota</taxon>
        <taxon>Metazoa</taxon>
        <taxon>Ecdysozoa</taxon>
        <taxon>Arthropoda</taxon>
        <taxon>Hexapoda</taxon>
        <taxon>Insecta</taxon>
        <taxon>Pterygota</taxon>
        <taxon>Neoptera</taxon>
        <taxon>Paraneoptera</taxon>
        <taxon>Hemiptera</taxon>
        <taxon>Sternorrhyncha</taxon>
        <taxon>Psylloidea</taxon>
        <taxon>Psyllidae</taxon>
        <taxon>Psyllinae</taxon>
        <taxon>Cacopsylla</taxon>
    </lineage>
</organism>
<dbReference type="EMBL" id="HBUF01002165">
    <property type="protein sequence ID" value="CAG6606114.1"/>
    <property type="molecule type" value="Transcribed_RNA"/>
</dbReference>
<evidence type="ECO:0000256" key="2">
    <source>
        <dbReference type="ARBA" id="ARBA00022692"/>
    </source>
</evidence>
<dbReference type="PANTHER" id="PTHR13531">
    <property type="entry name" value="GEO07735P1-RELATED-RELATED"/>
    <property type="match status" value="1"/>
</dbReference>
<feature type="transmembrane region" description="Helical" evidence="5">
    <location>
        <begin position="67"/>
        <end position="86"/>
    </location>
</feature>
<accession>A0A8D8PLH6</accession>
<protein>
    <submittedName>
        <fullName evidence="6">Transmembrane protein 17</fullName>
    </submittedName>
</protein>
<feature type="transmembrane region" description="Helical" evidence="5">
    <location>
        <begin position="36"/>
        <end position="55"/>
    </location>
</feature>
<dbReference type="PANTHER" id="PTHR13531:SF6">
    <property type="entry name" value="TMEM (HUMAN TRANSMEMBRANE PROTEIN) HOMOLOG"/>
    <property type="match status" value="1"/>
</dbReference>
<keyword evidence="2 5" id="KW-0812">Transmembrane</keyword>
<evidence type="ECO:0000256" key="1">
    <source>
        <dbReference type="ARBA" id="ARBA00004141"/>
    </source>
</evidence>
<evidence type="ECO:0000256" key="5">
    <source>
        <dbReference type="SAM" id="Phobius"/>
    </source>
</evidence>
<dbReference type="GO" id="GO:0016020">
    <property type="term" value="C:membrane"/>
    <property type="evidence" value="ECO:0007669"/>
    <property type="project" value="UniProtKB-SubCell"/>
</dbReference>